<feature type="compositionally biased region" description="Polar residues" evidence="1">
    <location>
        <begin position="1"/>
        <end position="12"/>
    </location>
</feature>
<evidence type="ECO:0000313" key="2">
    <source>
        <dbReference type="EMBL" id="VDP40692.1"/>
    </source>
</evidence>
<feature type="region of interest" description="Disordered" evidence="1">
    <location>
        <begin position="1"/>
        <end position="30"/>
    </location>
</feature>
<reference evidence="4" key="1">
    <citation type="submission" date="2016-06" db="UniProtKB">
        <authorList>
            <consortium name="WormBaseParasite"/>
        </authorList>
    </citation>
    <scope>IDENTIFICATION</scope>
</reference>
<protein>
    <submittedName>
        <fullName evidence="2 4">Uncharacterized protein</fullName>
    </submittedName>
</protein>
<gene>
    <name evidence="2" type="ORF">ECPE_LOCUS1528</name>
</gene>
<organism evidence="4">
    <name type="scientific">Echinostoma caproni</name>
    <dbReference type="NCBI Taxonomy" id="27848"/>
    <lineage>
        <taxon>Eukaryota</taxon>
        <taxon>Metazoa</taxon>
        <taxon>Spiralia</taxon>
        <taxon>Lophotrochozoa</taxon>
        <taxon>Platyhelminthes</taxon>
        <taxon>Trematoda</taxon>
        <taxon>Digenea</taxon>
        <taxon>Plagiorchiida</taxon>
        <taxon>Echinostomata</taxon>
        <taxon>Echinostomatoidea</taxon>
        <taxon>Echinostomatidae</taxon>
        <taxon>Echinostoma</taxon>
    </lineage>
</organism>
<feature type="compositionally biased region" description="Acidic residues" evidence="1">
    <location>
        <begin position="165"/>
        <end position="175"/>
    </location>
</feature>
<feature type="region of interest" description="Disordered" evidence="1">
    <location>
        <begin position="165"/>
        <end position="198"/>
    </location>
</feature>
<dbReference type="AlphaFoldDB" id="A0A183A3J3"/>
<proteinExistence type="predicted"/>
<keyword evidence="3" id="KW-1185">Reference proteome</keyword>
<evidence type="ECO:0000313" key="3">
    <source>
        <dbReference type="Proteomes" id="UP000272942"/>
    </source>
</evidence>
<evidence type="ECO:0000313" key="4">
    <source>
        <dbReference type="WBParaSite" id="ECPE_0000152801-mRNA-1"/>
    </source>
</evidence>
<reference evidence="2 3" key="2">
    <citation type="submission" date="2018-11" db="EMBL/GenBank/DDBJ databases">
        <authorList>
            <consortium name="Pathogen Informatics"/>
        </authorList>
    </citation>
    <scope>NUCLEOTIDE SEQUENCE [LARGE SCALE GENOMIC DNA]</scope>
    <source>
        <strain evidence="2 3">Egypt</strain>
    </source>
</reference>
<dbReference type="WBParaSite" id="ECPE_0000152801-mRNA-1">
    <property type="protein sequence ID" value="ECPE_0000152801-mRNA-1"/>
    <property type="gene ID" value="ECPE_0000152801"/>
</dbReference>
<evidence type="ECO:0000256" key="1">
    <source>
        <dbReference type="SAM" id="MobiDB-lite"/>
    </source>
</evidence>
<feature type="compositionally biased region" description="Basic residues" evidence="1">
    <location>
        <begin position="72"/>
        <end position="81"/>
    </location>
</feature>
<sequence>MALEQSAHQQPCASPRLNDTDNTDSASTESLEVIEVVEKPYNWPDLLINEHNYFHVPEIGAKIRYRSVVSRSMRRAQRQQHQRSITPALSDRKTTGQPSNSELLSRESSRKRGWLSPNEQSGDDGEHRFNTPYEPAASWLFHNKRPHLDPEGIPTGVSKLDIGEEDEYEEQDEITSSDRHLGRRPLSPVQQPTQLSPKRRIRGNRELASLFTPVLKSELHRAIDSPVDQTNDRLVDPTHRIPSARFKQRTSAEEDYVSLFFPKSAHSIYFFSGVGGERCGVGIFWSCI</sequence>
<name>A0A183A3J3_9TREM</name>
<accession>A0A183A3J3</accession>
<dbReference type="Proteomes" id="UP000272942">
    <property type="component" value="Unassembled WGS sequence"/>
</dbReference>
<feature type="region of interest" description="Disordered" evidence="1">
    <location>
        <begin position="72"/>
        <end position="131"/>
    </location>
</feature>
<dbReference type="OrthoDB" id="308383at2759"/>
<dbReference type="EMBL" id="UZAN01010537">
    <property type="protein sequence ID" value="VDP40692.1"/>
    <property type="molecule type" value="Genomic_DNA"/>
</dbReference>